<keyword evidence="3" id="KW-1185">Reference proteome</keyword>
<feature type="region of interest" description="Disordered" evidence="1">
    <location>
        <begin position="120"/>
        <end position="146"/>
    </location>
</feature>
<protein>
    <submittedName>
        <fullName evidence="2">Uncharacterized protein</fullName>
    </submittedName>
</protein>
<dbReference type="AlphaFoldDB" id="A0A6A6C7B9"/>
<accession>A0A6A6C7B9</accession>
<dbReference type="Proteomes" id="UP000799537">
    <property type="component" value="Unassembled WGS sequence"/>
</dbReference>
<reference evidence="2" key="1">
    <citation type="journal article" date="2020" name="Stud. Mycol.">
        <title>101 Dothideomycetes genomes: a test case for predicting lifestyles and emergence of pathogens.</title>
        <authorList>
            <person name="Haridas S."/>
            <person name="Albert R."/>
            <person name="Binder M."/>
            <person name="Bloem J."/>
            <person name="Labutti K."/>
            <person name="Salamov A."/>
            <person name="Andreopoulos B."/>
            <person name="Baker S."/>
            <person name="Barry K."/>
            <person name="Bills G."/>
            <person name="Bluhm B."/>
            <person name="Cannon C."/>
            <person name="Castanera R."/>
            <person name="Culley D."/>
            <person name="Daum C."/>
            <person name="Ezra D."/>
            <person name="Gonzalez J."/>
            <person name="Henrissat B."/>
            <person name="Kuo A."/>
            <person name="Liang C."/>
            <person name="Lipzen A."/>
            <person name="Lutzoni F."/>
            <person name="Magnuson J."/>
            <person name="Mondo S."/>
            <person name="Nolan M."/>
            <person name="Ohm R."/>
            <person name="Pangilinan J."/>
            <person name="Park H.-J."/>
            <person name="Ramirez L."/>
            <person name="Alfaro M."/>
            <person name="Sun H."/>
            <person name="Tritt A."/>
            <person name="Yoshinaga Y."/>
            <person name="Zwiers L.-H."/>
            <person name="Turgeon B."/>
            <person name="Goodwin S."/>
            <person name="Spatafora J."/>
            <person name="Crous P."/>
            <person name="Grigoriev I."/>
        </authorList>
    </citation>
    <scope>NUCLEOTIDE SEQUENCE</scope>
    <source>
        <strain evidence="2">ATCC 36951</strain>
    </source>
</reference>
<dbReference type="RefSeq" id="XP_033662518.1">
    <property type="nucleotide sequence ID" value="XM_033808841.1"/>
</dbReference>
<evidence type="ECO:0000313" key="3">
    <source>
        <dbReference type="Proteomes" id="UP000799537"/>
    </source>
</evidence>
<evidence type="ECO:0000256" key="1">
    <source>
        <dbReference type="SAM" id="MobiDB-lite"/>
    </source>
</evidence>
<name>A0A6A6C7B9_ZASCE</name>
<feature type="region of interest" description="Disordered" evidence="1">
    <location>
        <begin position="17"/>
        <end position="50"/>
    </location>
</feature>
<dbReference type="EMBL" id="ML993618">
    <property type="protein sequence ID" value="KAF2161629.1"/>
    <property type="molecule type" value="Genomic_DNA"/>
</dbReference>
<dbReference type="GeneID" id="54562113"/>
<proteinExistence type="predicted"/>
<organism evidence="2 3">
    <name type="scientific">Zasmidium cellare ATCC 36951</name>
    <dbReference type="NCBI Taxonomy" id="1080233"/>
    <lineage>
        <taxon>Eukaryota</taxon>
        <taxon>Fungi</taxon>
        <taxon>Dikarya</taxon>
        <taxon>Ascomycota</taxon>
        <taxon>Pezizomycotina</taxon>
        <taxon>Dothideomycetes</taxon>
        <taxon>Dothideomycetidae</taxon>
        <taxon>Mycosphaerellales</taxon>
        <taxon>Mycosphaerellaceae</taxon>
        <taxon>Zasmidium</taxon>
    </lineage>
</organism>
<feature type="compositionally biased region" description="Polar residues" evidence="1">
    <location>
        <begin position="26"/>
        <end position="40"/>
    </location>
</feature>
<evidence type="ECO:0000313" key="2">
    <source>
        <dbReference type="EMBL" id="KAF2161629.1"/>
    </source>
</evidence>
<sequence>MGASQVKGGLVSKVEILPVQAGEGTASGTTDAVPSPQQKGEPQPEARQDFHKKISVSMQEHLEIETQKLGLENGDSQEHVESCNVISYVAGPVPEGISIGKISTNKVAWTEIDTDPNDRLRKNGLPALRQNPCNTVDMLSQWPRPP</sequence>
<gene>
    <name evidence="2" type="ORF">M409DRAFT_28023</name>
</gene>